<dbReference type="GO" id="GO:0016887">
    <property type="term" value="F:ATP hydrolysis activity"/>
    <property type="evidence" value="ECO:0007669"/>
    <property type="project" value="InterPro"/>
</dbReference>
<proteinExistence type="inferred from homology"/>
<reference evidence="10 11" key="1">
    <citation type="journal article" date="2015" name="Genome Announc.">
        <title>Expanding the biotechnology potential of lactobacilli through comparative genomics of 213 strains and associated genera.</title>
        <authorList>
            <person name="Sun Z."/>
            <person name="Harris H.M."/>
            <person name="McCann A."/>
            <person name="Guo C."/>
            <person name="Argimon S."/>
            <person name="Zhang W."/>
            <person name="Yang X."/>
            <person name="Jeffery I.B."/>
            <person name="Cooney J.C."/>
            <person name="Kagawa T.F."/>
            <person name="Liu W."/>
            <person name="Song Y."/>
            <person name="Salvetti E."/>
            <person name="Wrobel A."/>
            <person name="Rasinkangas P."/>
            <person name="Parkhill J."/>
            <person name="Rea M.C."/>
            <person name="O'Sullivan O."/>
            <person name="Ritari J."/>
            <person name="Douillard F.P."/>
            <person name="Paul Ross R."/>
            <person name="Yang R."/>
            <person name="Briner A.E."/>
            <person name="Felis G.E."/>
            <person name="de Vos W.M."/>
            <person name="Barrangou R."/>
            <person name="Klaenhammer T.R."/>
            <person name="Caufield P.W."/>
            <person name="Cui Y."/>
            <person name="Zhang H."/>
            <person name="O'Toole P.W."/>
        </authorList>
    </citation>
    <scope>NUCLEOTIDE SEQUENCE [LARGE SCALE GENOMIC DNA]</scope>
    <source>
        <strain evidence="10 11">DSM 8475</strain>
    </source>
</reference>
<feature type="domain" description="ABC transporter" evidence="9">
    <location>
        <begin position="251"/>
        <end position="467"/>
    </location>
</feature>
<keyword evidence="4" id="KW-1003">Cell membrane</keyword>
<protein>
    <submittedName>
        <fullName evidence="10">Abc transporter, atp-binding protein</fullName>
    </submittedName>
</protein>
<dbReference type="PROSITE" id="PS50893">
    <property type="entry name" value="ABC_TRANSPORTER_2"/>
    <property type="match status" value="2"/>
</dbReference>
<name>A0A922TJX4_9LACO</name>
<keyword evidence="8" id="KW-0472">Membrane</keyword>
<keyword evidence="7" id="KW-1278">Translocase</keyword>
<comment type="similarity">
    <text evidence="2">Belongs to the ABC transporter superfamily.</text>
</comment>
<dbReference type="Proteomes" id="UP000051085">
    <property type="component" value="Unassembled WGS sequence"/>
</dbReference>
<dbReference type="GO" id="GO:0042626">
    <property type="term" value="F:ATPase-coupled transmembrane transporter activity"/>
    <property type="evidence" value="ECO:0007669"/>
    <property type="project" value="TreeGrafter"/>
</dbReference>
<keyword evidence="6 10" id="KW-0067">ATP-binding</keyword>
<feature type="domain" description="ABC transporter" evidence="9">
    <location>
        <begin position="4"/>
        <end position="237"/>
    </location>
</feature>
<evidence type="ECO:0000256" key="8">
    <source>
        <dbReference type="ARBA" id="ARBA00023136"/>
    </source>
</evidence>
<evidence type="ECO:0000256" key="2">
    <source>
        <dbReference type="ARBA" id="ARBA00005417"/>
    </source>
</evidence>
<dbReference type="PANTHER" id="PTHR43553">
    <property type="entry name" value="HEAVY METAL TRANSPORTER"/>
    <property type="match status" value="1"/>
</dbReference>
<evidence type="ECO:0000256" key="3">
    <source>
        <dbReference type="ARBA" id="ARBA00022448"/>
    </source>
</evidence>
<evidence type="ECO:0000256" key="7">
    <source>
        <dbReference type="ARBA" id="ARBA00022967"/>
    </source>
</evidence>
<dbReference type="CDD" id="cd03225">
    <property type="entry name" value="ABC_cobalt_CbiO_domain1"/>
    <property type="match status" value="2"/>
</dbReference>
<dbReference type="PROSITE" id="PS00211">
    <property type="entry name" value="ABC_TRANSPORTER_1"/>
    <property type="match status" value="2"/>
</dbReference>
<dbReference type="Pfam" id="PF00005">
    <property type="entry name" value="ABC_tran"/>
    <property type="match status" value="2"/>
</dbReference>
<dbReference type="SMART" id="SM00382">
    <property type="entry name" value="AAA"/>
    <property type="match status" value="2"/>
</dbReference>
<evidence type="ECO:0000256" key="4">
    <source>
        <dbReference type="ARBA" id="ARBA00022475"/>
    </source>
</evidence>
<organism evidence="10 11">
    <name type="scientific">Limosilactobacillus pontis DSM 8475</name>
    <dbReference type="NCBI Taxonomy" id="1423794"/>
    <lineage>
        <taxon>Bacteria</taxon>
        <taxon>Bacillati</taxon>
        <taxon>Bacillota</taxon>
        <taxon>Bacilli</taxon>
        <taxon>Lactobacillales</taxon>
        <taxon>Lactobacillaceae</taxon>
        <taxon>Limosilactobacillus</taxon>
    </lineage>
</organism>
<dbReference type="InterPro" id="IPR050095">
    <property type="entry name" value="ECF_ABC_transporter_ATP-bd"/>
</dbReference>
<evidence type="ECO:0000313" key="10">
    <source>
        <dbReference type="EMBL" id="KRM36927.1"/>
    </source>
</evidence>
<keyword evidence="3" id="KW-0813">Transport</keyword>
<comment type="subcellular location">
    <subcellularLocation>
        <location evidence="1">Cell membrane</location>
        <topology evidence="1">Peripheral membrane protein</topology>
    </subcellularLocation>
</comment>
<dbReference type="InterPro" id="IPR027417">
    <property type="entry name" value="P-loop_NTPase"/>
</dbReference>
<evidence type="ECO:0000259" key="9">
    <source>
        <dbReference type="PROSITE" id="PS50893"/>
    </source>
</evidence>
<dbReference type="GO" id="GO:0043190">
    <property type="term" value="C:ATP-binding cassette (ABC) transporter complex"/>
    <property type="evidence" value="ECO:0007669"/>
    <property type="project" value="TreeGrafter"/>
</dbReference>
<dbReference type="InterPro" id="IPR015856">
    <property type="entry name" value="ABC_transpr_CbiO/EcfA_su"/>
</dbReference>
<dbReference type="GeneID" id="87979535"/>
<sequence length="467" mass="51842">MPTIAIEQLSFQFERQHPVIRDLSMTINGGEVALVTGPSGCGKSTLLRLIAGLLPKYGGKVTTGRIERPQVDHHPAQIGMLFQDPAMQFAMDTPRHELEFTLENCQVVPRQIPVRMQAVSDFCRIGDLLDQPITTLSGGQQQRVALAVVVAMEPDILLLDEPFAAIDEDNRRFLIGQLQQWHEAQPGRTIIITDHDCHGYAGLHPQVYRFSNQRVTALTPEQGQKIITHADQLAAVPLKVTRPTATVPAIIHLTNVNITRGQRGLIMVPDLTIVRNKITLLTGANGVGKSTLFRALTRLIPYQGMISYRGRDIQEISPGKYHQEVGLVFQQANEQFLDVTVGEELTLSAKHQRQLLLTNDRLTDALRNFGLAGMEDRVVYSLSSGQRKKLQLLVMLMIGHPVLLLDEPFTGLDQGSLATAFDLISRCQQALPQTIMIISHRLAGLDRLIDYHLHLADGQLTYQGVKA</sequence>
<evidence type="ECO:0000256" key="1">
    <source>
        <dbReference type="ARBA" id="ARBA00004202"/>
    </source>
</evidence>
<dbReference type="RefSeq" id="WP_057806882.1">
    <property type="nucleotide sequence ID" value="NZ_AZGO01000043.1"/>
</dbReference>
<dbReference type="AlphaFoldDB" id="A0A922TJX4"/>
<dbReference type="GO" id="GO:0005524">
    <property type="term" value="F:ATP binding"/>
    <property type="evidence" value="ECO:0007669"/>
    <property type="project" value="UniProtKB-KW"/>
</dbReference>
<gene>
    <name evidence="10" type="ORF">FD34_GL001620</name>
</gene>
<dbReference type="Gene3D" id="3.40.50.300">
    <property type="entry name" value="P-loop containing nucleotide triphosphate hydrolases"/>
    <property type="match status" value="2"/>
</dbReference>
<evidence type="ECO:0000256" key="5">
    <source>
        <dbReference type="ARBA" id="ARBA00022741"/>
    </source>
</evidence>
<accession>A0A922TJX4</accession>
<dbReference type="PANTHER" id="PTHR43553:SF27">
    <property type="entry name" value="ENERGY-COUPLING FACTOR TRANSPORTER ATP-BINDING PROTEIN ECFA2"/>
    <property type="match status" value="1"/>
</dbReference>
<keyword evidence="5" id="KW-0547">Nucleotide-binding</keyword>
<comment type="caution">
    <text evidence="10">The sequence shown here is derived from an EMBL/GenBank/DDBJ whole genome shotgun (WGS) entry which is preliminary data.</text>
</comment>
<dbReference type="InterPro" id="IPR003593">
    <property type="entry name" value="AAA+_ATPase"/>
</dbReference>
<dbReference type="InterPro" id="IPR017871">
    <property type="entry name" value="ABC_transporter-like_CS"/>
</dbReference>
<evidence type="ECO:0000256" key="6">
    <source>
        <dbReference type="ARBA" id="ARBA00022840"/>
    </source>
</evidence>
<dbReference type="EMBL" id="AZGO01000043">
    <property type="protein sequence ID" value="KRM36927.1"/>
    <property type="molecule type" value="Genomic_DNA"/>
</dbReference>
<dbReference type="SUPFAM" id="SSF52540">
    <property type="entry name" value="P-loop containing nucleoside triphosphate hydrolases"/>
    <property type="match status" value="2"/>
</dbReference>
<dbReference type="InterPro" id="IPR003439">
    <property type="entry name" value="ABC_transporter-like_ATP-bd"/>
</dbReference>
<evidence type="ECO:0000313" key="11">
    <source>
        <dbReference type="Proteomes" id="UP000051085"/>
    </source>
</evidence>